<comment type="caution">
    <text evidence="2">The sequence shown here is derived from an EMBL/GenBank/DDBJ whole genome shotgun (WGS) entry which is preliminary data.</text>
</comment>
<protein>
    <recommendedName>
        <fullName evidence="4">ADP-ribosylglycohydrolase family protein</fullName>
    </recommendedName>
</protein>
<evidence type="ECO:0000313" key="2">
    <source>
        <dbReference type="EMBL" id="TYA78611.1"/>
    </source>
</evidence>
<feature type="binding site" evidence="1">
    <location>
        <position position="65"/>
    </location>
    <ligand>
        <name>Mg(2+)</name>
        <dbReference type="ChEBI" id="CHEBI:18420"/>
        <label>1</label>
    </ligand>
</feature>
<feature type="binding site" evidence="1">
    <location>
        <position position="265"/>
    </location>
    <ligand>
        <name>Mg(2+)</name>
        <dbReference type="ChEBI" id="CHEBI:18420"/>
        <label>1</label>
    </ligand>
</feature>
<proteinExistence type="predicted"/>
<dbReference type="OrthoDB" id="9798107at2"/>
<name>A0A5D0I6U2_9FLAO</name>
<dbReference type="Proteomes" id="UP000323930">
    <property type="component" value="Unassembled WGS sequence"/>
</dbReference>
<dbReference type="SUPFAM" id="SSF101478">
    <property type="entry name" value="ADP-ribosylglycohydrolase"/>
    <property type="match status" value="1"/>
</dbReference>
<keyword evidence="3" id="KW-1185">Reference proteome</keyword>
<dbReference type="EMBL" id="VSDQ01000577">
    <property type="protein sequence ID" value="TYA78611.1"/>
    <property type="molecule type" value="Genomic_DNA"/>
</dbReference>
<feature type="binding site" evidence="1">
    <location>
        <position position="67"/>
    </location>
    <ligand>
        <name>Mg(2+)</name>
        <dbReference type="ChEBI" id="CHEBI:18420"/>
        <label>1</label>
    </ligand>
</feature>
<dbReference type="Pfam" id="PF03747">
    <property type="entry name" value="ADP_ribosyl_GH"/>
    <property type="match status" value="1"/>
</dbReference>
<feature type="binding site" evidence="1">
    <location>
        <position position="66"/>
    </location>
    <ligand>
        <name>Mg(2+)</name>
        <dbReference type="ChEBI" id="CHEBI:18420"/>
        <label>1</label>
    </ligand>
</feature>
<evidence type="ECO:0000256" key="1">
    <source>
        <dbReference type="PIRSR" id="PIRSR605502-1"/>
    </source>
</evidence>
<dbReference type="PANTHER" id="PTHR16222:SF12">
    <property type="entry name" value="ADP-RIBOSYLGLYCOHYDROLASE-RELATED"/>
    <property type="match status" value="1"/>
</dbReference>
<dbReference type="Gene3D" id="1.10.4080.10">
    <property type="entry name" value="ADP-ribosylation/Crystallin J1"/>
    <property type="match status" value="1"/>
</dbReference>
<dbReference type="AlphaFoldDB" id="A0A5D0I6U2"/>
<dbReference type="InterPro" id="IPR050792">
    <property type="entry name" value="ADP-ribosylglycohydrolase"/>
</dbReference>
<comment type="cofactor">
    <cofactor evidence="1">
        <name>Mg(2+)</name>
        <dbReference type="ChEBI" id="CHEBI:18420"/>
    </cofactor>
    <text evidence="1">Binds 2 magnesium ions per subunit.</text>
</comment>
<keyword evidence="1" id="KW-0460">Magnesium</keyword>
<sequence length="308" mass="34397">MMRIIGFTENYWRMTVKERFEGCILCGAIGDAWGSAFEGLNEEVTENVFYPFGKPEEKERLWSITDDTQLTLVTVEVLSNKDNITAEAVSAAFLKLYQERRIRGIGASTLKSLEELNAGGHWSQVGRRGEYAAGNGAAMRIAPLAFFRDISREAIRDICTITHNNDDAYIGALCIIEAIRLILNKEWTGNENLVELIIERIPDSRVRDRLIRINALDSLDEVYKLGTSGYVVDSVPLAIAFANSINDLGFEKMLERLIAAGGDTDTNCSMAAQIVGTLRGTSCIPDHLFLKLKALDEYEWIVSTIQKF</sequence>
<dbReference type="GO" id="GO:0046872">
    <property type="term" value="F:metal ion binding"/>
    <property type="evidence" value="ECO:0007669"/>
    <property type="project" value="UniProtKB-KW"/>
</dbReference>
<dbReference type="InterPro" id="IPR005502">
    <property type="entry name" value="Ribosyl_crysJ1"/>
</dbReference>
<reference evidence="2 3" key="1">
    <citation type="submission" date="2019-08" db="EMBL/GenBank/DDBJ databases">
        <title>Seonamhaeicola sediminis sp. nov., isolated from marine sediment.</title>
        <authorList>
            <person name="Cao W.R."/>
        </authorList>
    </citation>
    <scope>NUCLEOTIDE SEQUENCE [LARGE SCALE GENOMIC DNA]</scope>
    <source>
        <strain evidence="2 3">B011</strain>
    </source>
</reference>
<keyword evidence="1" id="KW-0479">Metal-binding</keyword>
<feature type="binding site" evidence="1">
    <location>
        <position position="263"/>
    </location>
    <ligand>
        <name>Mg(2+)</name>
        <dbReference type="ChEBI" id="CHEBI:18420"/>
        <label>1</label>
    </ligand>
</feature>
<organism evidence="2 3">
    <name type="scientific">Seonamhaeicola marinus</name>
    <dbReference type="NCBI Taxonomy" id="1912246"/>
    <lineage>
        <taxon>Bacteria</taxon>
        <taxon>Pseudomonadati</taxon>
        <taxon>Bacteroidota</taxon>
        <taxon>Flavobacteriia</taxon>
        <taxon>Flavobacteriales</taxon>
        <taxon>Flavobacteriaceae</taxon>
    </lineage>
</organism>
<feature type="binding site" evidence="1">
    <location>
        <position position="266"/>
    </location>
    <ligand>
        <name>Mg(2+)</name>
        <dbReference type="ChEBI" id="CHEBI:18420"/>
        <label>1</label>
    </ligand>
</feature>
<gene>
    <name evidence="2" type="ORF">FUA24_09675</name>
</gene>
<dbReference type="InterPro" id="IPR036705">
    <property type="entry name" value="Ribosyl_crysJ1_sf"/>
</dbReference>
<accession>A0A5D0I6U2</accession>
<evidence type="ECO:0000313" key="3">
    <source>
        <dbReference type="Proteomes" id="UP000323930"/>
    </source>
</evidence>
<evidence type="ECO:0008006" key="4">
    <source>
        <dbReference type="Google" id="ProtNLM"/>
    </source>
</evidence>
<dbReference type="PANTHER" id="PTHR16222">
    <property type="entry name" value="ADP-RIBOSYLGLYCOHYDROLASE"/>
    <property type="match status" value="1"/>
</dbReference>